<dbReference type="Pfam" id="PF04536">
    <property type="entry name" value="TPM_phosphatase"/>
    <property type="match status" value="1"/>
</dbReference>
<feature type="transmembrane region" description="Helical" evidence="2">
    <location>
        <begin position="84"/>
        <end position="101"/>
    </location>
</feature>
<sequence length="309" mass="34100">MQRNARRVGLAALLVVGALLGSQGSWPDAWPRALRRETLWASMLLGPIALIALLFPQWPKPVKLAVSLSVTVSLLHLANAPSIMVFLATPLLALLAMRREWSKMYHGGRRPKSTVRSDGETRASASQGEVAAAPSRTTASRWQTIRRVIVHSLLAPLLSGRWYTRTLQQAIDQRIAESGRGHLGRIFVALETRWPVVDIRRGLSPLQHARNRFSEMGAWNTERNNGVLIQIQMAERAVTVVADRGIAERVEPRQWQVIADELSARCARGEFQAGLLEAIDRVAALLRACFPATLASADLSGRDDIPVQP</sequence>
<dbReference type="EMBL" id="FOVF01000004">
    <property type="protein sequence ID" value="SFN09634.1"/>
    <property type="molecule type" value="Genomic_DNA"/>
</dbReference>
<dbReference type="RefSeq" id="WP_175497909.1">
    <property type="nucleotide sequence ID" value="NZ_FOVF01000004.1"/>
</dbReference>
<dbReference type="STRING" id="578942.SAMN05216289_10471"/>
<dbReference type="Proteomes" id="UP000198575">
    <property type="component" value="Unassembled WGS sequence"/>
</dbReference>
<dbReference type="AlphaFoldDB" id="A0A1I4W7D9"/>
<organism evidence="4 5">
    <name type="scientific">Dokdonella immobilis</name>
    <dbReference type="NCBI Taxonomy" id="578942"/>
    <lineage>
        <taxon>Bacteria</taxon>
        <taxon>Pseudomonadati</taxon>
        <taxon>Pseudomonadota</taxon>
        <taxon>Gammaproteobacteria</taxon>
        <taxon>Lysobacterales</taxon>
        <taxon>Rhodanobacteraceae</taxon>
        <taxon>Dokdonella</taxon>
    </lineage>
</organism>
<protein>
    <submittedName>
        <fullName evidence="4">Uncharacterized membrane protein</fullName>
    </submittedName>
</protein>
<accession>A0A1I4W7D9</accession>
<feature type="transmembrane region" description="Helical" evidence="2">
    <location>
        <begin position="37"/>
        <end position="55"/>
    </location>
</feature>
<dbReference type="Gene3D" id="3.10.310.50">
    <property type="match status" value="1"/>
</dbReference>
<reference evidence="4 5" key="1">
    <citation type="submission" date="2016-10" db="EMBL/GenBank/DDBJ databases">
        <authorList>
            <person name="de Groot N.N."/>
        </authorList>
    </citation>
    <scope>NUCLEOTIDE SEQUENCE [LARGE SCALE GENOMIC DNA]</scope>
    <source>
        <strain evidence="4 5">CGMCC 1.7659</strain>
    </source>
</reference>
<keyword evidence="2" id="KW-0812">Transmembrane</keyword>
<keyword evidence="2" id="KW-0472">Membrane</keyword>
<feature type="domain" description="TPM" evidence="3">
    <location>
        <begin position="168"/>
        <end position="284"/>
    </location>
</feature>
<proteinExistence type="predicted"/>
<evidence type="ECO:0000256" key="2">
    <source>
        <dbReference type="SAM" id="Phobius"/>
    </source>
</evidence>
<feature type="region of interest" description="Disordered" evidence="1">
    <location>
        <begin position="107"/>
        <end position="135"/>
    </location>
</feature>
<name>A0A1I4W7D9_9GAMM</name>
<evidence type="ECO:0000313" key="4">
    <source>
        <dbReference type="EMBL" id="SFN09634.1"/>
    </source>
</evidence>
<keyword evidence="2" id="KW-1133">Transmembrane helix</keyword>
<gene>
    <name evidence="4" type="ORF">SAMN05216289_10471</name>
</gene>
<dbReference type="InterPro" id="IPR007621">
    <property type="entry name" value="TPM_dom"/>
</dbReference>
<keyword evidence="5" id="KW-1185">Reference proteome</keyword>
<evidence type="ECO:0000313" key="5">
    <source>
        <dbReference type="Proteomes" id="UP000198575"/>
    </source>
</evidence>
<evidence type="ECO:0000256" key="1">
    <source>
        <dbReference type="SAM" id="MobiDB-lite"/>
    </source>
</evidence>
<evidence type="ECO:0000259" key="3">
    <source>
        <dbReference type="Pfam" id="PF04536"/>
    </source>
</evidence>
<dbReference type="PANTHER" id="PTHR30373">
    <property type="entry name" value="UPF0603 PROTEIN YGCG"/>
    <property type="match status" value="1"/>
</dbReference>
<dbReference type="PANTHER" id="PTHR30373:SF8">
    <property type="entry name" value="BLL7265 PROTEIN"/>
    <property type="match status" value="1"/>
</dbReference>